<dbReference type="PATRIC" id="fig|685782.3.peg.390"/>
<dbReference type="InterPro" id="IPR011146">
    <property type="entry name" value="HIT-like"/>
</dbReference>
<dbReference type="Proteomes" id="UP000027336">
    <property type="component" value="Unassembled WGS sequence"/>
</dbReference>
<dbReference type="PANTHER" id="PTHR46648">
    <property type="entry name" value="HIT FAMILY PROTEIN 1"/>
    <property type="match status" value="1"/>
</dbReference>
<accession>E6YM75</accession>
<proteinExistence type="predicted"/>
<feature type="active site" description="Tele-AMP-histidine intermediate" evidence="1">
    <location>
        <position position="104"/>
    </location>
</feature>
<feature type="domain" description="HIT" evidence="4">
    <location>
        <begin position="10"/>
        <end position="118"/>
    </location>
</feature>
<dbReference type="PANTHER" id="PTHR46648:SF1">
    <property type="entry name" value="ADENOSINE 5'-MONOPHOSPHORAMIDASE HNT1"/>
    <property type="match status" value="1"/>
</dbReference>
<dbReference type="PROSITE" id="PS51084">
    <property type="entry name" value="HIT_2"/>
    <property type="match status" value="1"/>
</dbReference>
<dbReference type="Pfam" id="PF01230">
    <property type="entry name" value="HIT"/>
    <property type="match status" value="1"/>
</dbReference>
<dbReference type="EMBL" id="FN645459">
    <property type="protein sequence ID" value="CBI77977.1"/>
    <property type="molecule type" value="Genomic_DNA"/>
</dbReference>
<dbReference type="GO" id="GO:0003824">
    <property type="term" value="F:catalytic activity"/>
    <property type="evidence" value="ECO:0007669"/>
    <property type="project" value="InterPro"/>
</dbReference>
<evidence type="ECO:0000256" key="2">
    <source>
        <dbReference type="PIRSR" id="PIRSR601310-3"/>
    </source>
</evidence>
<dbReference type="OrthoDB" id="9784774at2"/>
<dbReference type="SUPFAM" id="SSF54197">
    <property type="entry name" value="HIT-like"/>
    <property type="match status" value="1"/>
</dbReference>
<dbReference type="EMBL" id="AHPK01000002">
    <property type="protein sequence ID" value="KEC56953.1"/>
    <property type="molecule type" value="Genomic_DNA"/>
</dbReference>
<dbReference type="Gene3D" id="3.30.428.10">
    <property type="entry name" value="HIT-like"/>
    <property type="match status" value="1"/>
</dbReference>
<keyword evidence="7" id="KW-1185">Reference proteome</keyword>
<dbReference type="PRINTS" id="PR00332">
    <property type="entry name" value="HISTRIAD"/>
</dbReference>
<dbReference type="AlphaFoldDB" id="E6YM75"/>
<reference evidence="6 7" key="2">
    <citation type="submission" date="2012-04" db="EMBL/GenBank/DDBJ databases">
        <title>The Genome Sequence of Bartonella rochalimae BMGH.</title>
        <authorList>
            <consortium name="The Broad Institute Genome Sequencing Platform"/>
            <consortium name="The Broad Institute Genome Sequencing Center for Infectious Disease"/>
            <person name="Feldgarden M."/>
            <person name="Kirby J."/>
            <person name="Kosoy M."/>
            <person name="Birtles R."/>
            <person name="Probert W.S."/>
            <person name="Chiaraviglio L."/>
            <person name="Walker B."/>
            <person name="Young S.K."/>
            <person name="Zeng Q."/>
            <person name="Gargeya S."/>
            <person name="Fitzgerald M."/>
            <person name="Haas B."/>
            <person name="Abouelleil A."/>
            <person name="Alvarado L."/>
            <person name="Arachchi H.M."/>
            <person name="Berlin A.M."/>
            <person name="Chapman S.B."/>
            <person name="Goldberg J."/>
            <person name="Griggs A."/>
            <person name="Gujja S."/>
            <person name="Hansen M."/>
            <person name="Howarth C."/>
            <person name="Imamovic A."/>
            <person name="Larimer J."/>
            <person name="McCowen C."/>
            <person name="Montmayeur A."/>
            <person name="Murphy C."/>
            <person name="Neiman D."/>
            <person name="Pearson M."/>
            <person name="Priest M."/>
            <person name="Roberts A."/>
            <person name="Saif S."/>
            <person name="Shea T."/>
            <person name="Sisk P."/>
            <person name="Sykes S."/>
            <person name="Wortman J."/>
            <person name="Nusbaum C."/>
            <person name="Birren B."/>
        </authorList>
    </citation>
    <scope>NUCLEOTIDE SEQUENCE [LARGE SCALE GENOMIC DNA]</scope>
    <source>
        <strain evidence="6 7">ATCC BAA-1498</strain>
    </source>
</reference>
<evidence type="ECO:0000256" key="3">
    <source>
        <dbReference type="PROSITE-ProRule" id="PRU00464"/>
    </source>
</evidence>
<dbReference type="GO" id="GO:0009117">
    <property type="term" value="P:nucleotide metabolic process"/>
    <property type="evidence" value="ECO:0007669"/>
    <property type="project" value="TreeGrafter"/>
</dbReference>
<reference evidence="5" key="1">
    <citation type="journal article" date="2011" name="PLoS Genet.">
        <title>Parallel evolution of a type IV secretion system in radiating lineages of the host-restricted bacterial pathogen Bartonella.</title>
        <authorList>
            <person name="Engel P."/>
            <person name="Salzburger W."/>
            <person name="Liesch M."/>
            <person name="Chang C.C."/>
            <person name="Maruyama S."/>
            <person name="Lanz C."/>
            <person name="Calteau A."/>
            <person name="Lajus A."/>
            <person name="Medigue C."/>
            <person name="Schuster S.C."/>
            <person name="Dehio C."/>
        </authorList>
    </citation>
    <scope>NUCLEOTIDE SEQUENCE</scope>
    <source>
        <strain evidence="5">ATCC BAA-1498</strain>
    </source>
</reference>
<evidence type="ECO:0000313" key="5">
    <source>
        <dbReference type="EMBL" id="CBI77977.1"/>
    </source>
</evidence>
<name>E6YM75_9HYPH</name>
<gene>
    <name evidence="5" type="ORF">BARRO_50326</name>
    <name evidence="6" type="ORF">O99_00375</name>
</gene>
<evidence type="ECO:0000259" key="4">
    <source>
        <dbReference type="PROSITE" id="PS51084"/>
    </source>
</evidence>
<feature type="short sequence motif" description="Histidine triad motif" evidence="2 3">
    <location>
        <begin position="102"/>
        <end position="106"/>
    </location>
</feature>
<dbReference type="InterPro" id="IPR039384">
    <property type="entry name" value="HINT"/>
</dbReference>
<dbReference type="InterPro" id="IPR036265">
    <property type="entry name" value="HIT-like_sf"/>
</dbReference>
<evidence type="ECO:0000256" key="1">
    <source>
        <dbReference type="PIRSR" id="PIRSR601310-1"/>
    </source>
</evidence>
<protein>
    <submittedName>
        <fullName evidence="5">HIT family protein</fullName>
    </submittedName>
</protein>
<sequence>MQQIYDNNNIFARLIRNEIPSIRVYENKDIIAFMDIMPQAEGHTLVIPRKSCRNLLDADPEILFPVIKAVQKITKAVKKAFEADGVTVMQFNEAASKQTIYHLHFHIIPRMEGVELNAHTNVITPTEILEENAKKIRAALLMHP</sequence>
<organism evidence="5">
    <name type="scientific">Bartonella rochalimae ATCC BAA-1498</name>
    <dbReference type="NCBI Taxonomy" id="685782"/>
    <lineage>
        <taxon>Bacteria</taxon>
        <taxon>Pseudomonadati</taxon>
        <taxon>Pseudomonadota</taxon>
        <taxon>Alphaproteobacteria</taxon>
        <taxon>Hyphomicrobiales</taxon>
        <taxon>Bartonellaceae</taxon>
        <taxon>Bartonella</taxon>
    </lineage>
</organism>
<evidence type="ECO:0000313" key="7">
    <source>
        <dbReference type="Proteomes" id="UP000027336"/>
    </source>
</evidence>
<dbReference type="eggNOG" id="COG0537">
    <property type="taxonomic scope" value="Bacteria"/>
</dbReference>
<dbReference type="RefSeq" id="WP_035006002.1">
    <property type="nucleotide sequence ID" value="NZ_KL407337.1"/>
</dbReference>
<evidence type="ECO:0000313" key="6">
    <source>
        <dbReference type="EMBL" id="KEC56953.1"/>
    </source>
</evidence>
<dbReference type="InterPro" id="IPR001310">
    <property type="entry name" value="Histidine_triad_HIT"/>
</dbReference>
<dbReference type="CDD" id="cd01277">
    <property type="entry name" value="HINT_subgroup"/>
    <property type="match status" value="1"/>
</dbReference>
<dbReference type="HOGENOM" id="CLU_056776_3_3_5"/>